<accession>A0A0U5HEN5</accession>
<feature type="region of interest" description="Disordered" evidence="1">
    <location>
        <begin position="104"/>
        <end position="128"/>
    </location>
</feature>
<organism evidence="3 4">
    <name type="scientific">Aspergillus calidoustus</name>
    <dbReference type="NCBI Taxonomy" id="454130"/>
    <lineage>
        <taxon>Eukaryota</taxon>
        <taxon>Fungi</taxon>
        <taxon>Dikarya</taxon>
        <taxon>Ascomycota</taxon>
        <taxon>Pezizomycotina</taxon>
        <taxon>Eurotiomycetes</taxon>
        <taxon>Eurotiomycetidae</taxon>
        <taxon>Eurotiales</taxon>
        <taxon>Aspergillaceae</taxon>
        <taxon>Aspergillus</taxon>
        <taxon>Aspergillus subgen. Nidulantes</taxon>
    </lineage>
</organism>
<keyword evidence="2" id="KW-0732">Signal</keyword>
<evidence type="ECO:0000256" key="2">
    <source>
        <dbReference type="SAM" id="SignalP"/>
    </source>
</evidence>
<feature type="signal peptide" evidence="2">
    <location>
        <begin position="1"/>
        <end position="20"/>
    </location>
</feature>
<evidence type="ECO:0000256" key="1">
    <source>
        <dbReference type="SAM" id="MobiDB-lite"/>
    </source>
</evidence>
<reference evidence="4" key="1">
    <citation type="journal article" date="2016" name="Genome Announc.">
        <title>Draft genome sequences of fungus Aspergillus calidoustus.</title>
        <authorList>
            <person name="Horn F."/>
            <person name="Linde J."/>
            <person name="Mattern D.J."/>
            <person name="Walther G."/>
            <person name="Guthke R."/>
            <person name="Scherlach K."/>
            <person name="Martin K."/>
            <person name="Brakhage A.A."/>
            <person name="Petzke L."/>
            <person name="Valiante V."/>
        </authorList>
    </citation>
    <scope>NUCLEOTIDE SEQUENCE [LARGE SCALE GENOMIC DNA]</scope>
    <source>
        <strain evidence="4">SF006504</strain>
    </source>
</reference>
<evidence type="ECO:0000313" key="4">
    <source>
        <dbReference type="Proteomes" id="UP000054771"/>
    </source>
</evidence>
<dbReference type="OMA" id="ASMIWYV"/>
<dbReference type="STRING" id="454130.A0A0U5HEN5"/>
<keyword evidence="4" id="KW-1185">Reference proteome</keyword>
<sequence length="198" mass="20065">MKTTLLSASIVPLLLGVVSARTDLAGCISSATTNQWHEASMIWYVPGTGEICDIPDCGGGRAPPKYDNPACPAYTGTATYEPSYLEGYGPGAAATTTTVQATETAPVVEETSTEKNPETTTSKDTESVTFTKTSTHVIPTASSSVTSPAVTPSVTLSSTTRGPSTSTTPSAPGFTGAADFLRVNAGLGAAGLVAALLL</sequence>
<name>A0A0U5HEN5_ASPCI</name>
<dbReference type="OrthoDB" id="3942074at2759"/>
<dbReference type="Proteomes" id="UP000054771">
    <property type="component" value="Unassembled WGS sequence"/>
</dbReference>
<protein>
    <recommendedName>
        <fullName evidence="5">Cell surface protein</fullName>
    </recommendedName>
</protein>
<gene>
    <name evidence="3" type="ORF">ASPCAL02168</name>
</gene>
<dbReference type="AlphaFoldDB" id="A0A0U5HEN5"/>
<dbReference type="EMBL" id="CDMC01000002">
    <property type="protein sequence ID" value="CEN59724.1"/>
    <property type="molecule type" value="Genomic_DNA"/>
</dbReference>
<feature type="compositionally biased region" description="Basic and acidic residues" evidence="1">
    <location>
        <begin position="112"/>
        <end position="126"/>
    </location>
</feature>
<proteinExistence type="predicted"/>
<evidence type="ECO:0000313" key="3">
    <source>
        <dbReference type="EMBL" id="CEN59724.1"/>
    </source>
</evidence>
<feature type="region of interest" description="Disordered" evidence="1">
    <location>
        <begin position="141"/>
        <end position="172"/>
    </location>
</feature>
<feature type="chain" id="PRO_5006858640" description="Cell surface protein" evidence="2">
    <location>
        <begin position="21"/>
        <end position="198"/>
    </location>
</feature>
<evidence type="ECO:0008006" key="5">
    <source>
        <dbReference type="Google" id="ProtNLM"/>
    </source>
</evidence>